<dbReference type="EMBL" id="CM044707">
    <property type="protein sequence ID" value="KAI5654652.1"/>
    <property type="molecule type" value="Genomic_DNA"/>
</dbReference>
<proteinExistence type="predicted"/>
<organism evidence="1 2">
    <name type="scientific">Catharanthus roseus</name>
    <name type="common">Madagascar periwinkle</name>
    <name type="synonym">Vinca rosea</name>
    <dbReference type="NCBI Taxonomy" id="4058"/>
    <lineage>
        <taxon>Eukaryota</taxon>
        <taxon>Viridiplantae</taxon>
        <taxon>Streptophyta</taxon>
        <taxon>Embryophyta</taxon>
        <taxon>Tracheophyta</taxon>
        <taxon>Spermatophyta</taxon>
        <taxon>Magnoliopsida</taxon>
        <taxon>eudicotyledons</taxon>
        <taxon>Gunneridae</taxon>
        <taxon>Pentapetalae</taxon>
        <taxon>asterids</taxon>
        <taxon>lamiids</taxon>
        <taxon>Gentianales</taxon>
        <taxon>Apocynaceae</taxon>
        <taxon>Rauvolfioideae</taxon>
        <taxon>Vinceae</taxon>
        <taxon>Catharanthinae</taxon>
        <taxon>Catharanthus</taxon>
    </lineage>
</organism>
<evidence type="ECO:0000313" key="2">
    <source>
        <dbReference type="Proteomes" id="UP001060085"/>
    </source>
</evidence>
<sequence>MKVTEKDMSSCFDDGKFFPPGFRFHPTDEELVLYYLKRKICRRRHRLDVIGETDVYKWDPEELPEISKLKTGDRQWFFFSPRDRKYPNGARSNRATRHGYWKATGKDRIITCNSRPVGVKKTLVFYRGRAPTGERTDWVMHEYTMDEDELKRCPAKEYYALYKVFKKSGPGPKNGEQYGAPFREEDWADEVEPNGLVERCKSVEQVAECVPVDDNRINSQLQSQLEDLEEFMNRIADDAILEPPPVDDFAYALGELVREEEAQSNIVDQSSKEYNLPEQSIVVLPHCQQYDVQASYDLTQSATSQFQLHETSEVTSAPKGHIPEPYIVEEDFLEDFLELDDLMGPDPSVQRSHKQAEAHGNEDSIDELDGLFEFELYKDASLVLSEVGPGGEGQLCQTYVNNMVSKAADPVSNLYSNNFETGTINYQQTSHSPIENEVNFQQWERCSVFTPAEAQQGTITPAVPGVSYDGNSTNHHTGANEKGDDGSGSWFSSTLWSFVENIPTTPASASENALVNRAFERMSSFSRVRINARNMNVVAAGNTSATSRSSGKFRTGFYCFSLLGIMCAILWMLIGTSVRVLGTSLS</sequence>
<name>A0ACC0A2H4_CATRO</name>
<accession>A0ACC0A2H4</accession>
<protein>
    <submittedName>
        <fullName evidence="1">Uncharacterized protein</fullName>
    </submittedName>
</protein>
<reference evidence="2" key="1">
    <citation type="journal article" date="2023" name="Nat. Plants">
        <title>Single-cell RNA sequencing provides a high-resolution roadmap for understanding the multicellular compartmentation of specialized metabolism.</title>
        <authorList>
            <person name="Sun S."/>
            <person name="Shen X."/>
            <person name="Li Y."/>
            <person name="Li Y."/>
            <person name="Wang S."/>
            <person name="Li R."/>
            <person name="Zhang H."/>
            <person name="Shen G."/>
            <person name="Guo B."/>
            <person name="Wei J."/>
            <person name="Xu J."/>
            <person name="St-Pierre B."/>
            <person name="Chen S."/>
            <person name="Sun C."/>
        </authorList>
    </citation>
    <scope>NUCLEOTIDE SEQUENCE [LARGE SCALE GENOMIC DNA]</scope>
</reference>
<evidence type="ECO:0000313" key="1">
    <source>
        <dbReference type="EMBL" id="KAI5654652.1"/>
    </source>
</evidence>
<comment type="caution">
    <text evidence="1">The sequence shown here is derived from an EMBL/GenBank/DDBJ whole genome shotgun (WGS) entry which is preliminary data.</text>
</comment>
<gene>
    <name evidence="1" type="ORF">M9H77_31839</name>
</gene>
<dbReference type="Proteomes" id="UP001060085">
    <property type="component" value="Linkage Group LG07"/>
</dbReference>
<keyword evidence="2" id="KW-1185">Reference proteome</keyword>